<evidence type="ECO:0000259" key="13">
    <source>
        <dbReference type="PROSITE" id="PS50968"/>
    </source>
</evidence>
<feature type="region of interest" description="Disordered" evidence="12">
    <location>
        <begin position="166"/>
        <end position="200"/>
    </location>
</feature>
<evidence type="ECO:0000256" key="6">
    <source>
        <dbReference type="ARBA" id="ARBA00022532"/>
    </source>
</evidence>
<comment type="similarity">
    <text evidence="3 11">Belongs to the 2-oxoacid dehydrogenase family.</text>
</comment>
<dbReference type="GO" id="GO:0004149">
    <property type="term" value="F:dihydrolipoyllysine-residue succinyltransferase activity"/>
    <property type="evidence" value="ECO:0007669"/>
    <property type="project" value="UniProtKB-EC"/>
</dbReference>
<dbReference type="CDD" id="cd06849">
    <property type="entry name" value="lipoyl_domain"/>
    <property type="match status" value="1"/>
</dbReference>
<dbReference type="Gene3D" id="4.10.320.10">
    <property type="entry name" value="E3-binding domain"/>
    <property type="match status" value="1"/>
</dbReference>
<keyword evidence="7 11" id="KW-0808">Transferase</keyword>
<feature type="domain" description="Lipoyl-binding" evidence="13">
    <location>
        <begin position="2"/>
        <end position="77"/>
    </location>
</feature>
<evidence type="ECO:0000313" key="16">
    <source>
        <dbReference type="Proteomes" id="UP001597405"/>
    </source>
</evidence>
<dbReference type="Pfam" id="PF00198">
    <property type="entry name" value="2-oxoacid_dh"/>
    <property type="match status" value="1"/>
</dbReference>
<dbReference type="InterPro" id="IPR036625">
    <property type="entry name" value="E3-bd_dom_sf"/>
</dbReference>
<dbReference type="InterPro" id="IPR003016">
    <property type="entry name" value="2-oxoA_DH_lipoyl-BS"/>
</dbReference>
<feature type="domain" description="Peripheral subunit-binding (PSBD)" evidence="14">
    <location>
        <begin position="127"/>
        <end position="164"/>
    </location>
</feature>
<evidence type="ECO:0000313" key="15">
    <source>
        <dbReference type="EMBL" id="MFD1982166.1"/>
    </source>
</evidence>
<evidence type="ECO:0000256" key="2">
    <source>
        <dbReference type="ARBA" id="ARBA00005145"/>
    </source>
</evidence>
<dbReference type="InterPro" id="IPR006255">
    <property type="entry name" value="SucB"/>
</dbReference>
<evidence type="ECO:0000256" key="1">
    <source>
        <dbReference type="ARBA" id="ARBA00004052"/>
    </source>
</evidence>
<comment type="caution">
    <text evidence="15">The sequence shown here is derived from an EMBL/GenBank/DDBJ whole genome shotgun (WGS) entry which is preliminary data.</text>
</comment>
<dbReference type="InterPro" id="IPR011053">
    <property type="entry name" value="Single_hybrid_motif"/>
</dbReference>
<dbReference type="Pfam" id="PF00364">
    <property type="entry name" value="Biotin_lipoyl"/>
    <property type="match status" value="1"/>
</dbReference>
<evidence type="ECO:0000259" key="14">
    <source>
        <dbReference type="PROSITE" id="PS51826"/>
    </source>
</evidence>
<dbReference type="PROSITE" id="PS50968">
    <property type="entry name" value="BIOTINYL_LIPOYL"/>
    <property type="match status" value="1"/>
</dbReference>
<keyword evidence="8 11" id="KW-0450">Lipoyl</keyword>
<comment type="pathway">
    <text evidence="2 11">Amino-acid degradation; L-lysine degradation via saccharopine pathway; glutaryl-CoA from L-lysine: step 6/6.</text>
</comment>
<evidence type="ECO:0000256" key="4">
    <source>
        <dbReference type="ARBA" id="ARBA00012945"/>
    </source>
</evidence>
<reference evidence="16" key="1">
    <citation type="journal article" date="2019" name="Int. J. Syst. Evol. Microbiol.">
        <title>The Global Catalogue of Microorganisms (GCM) 10K type strain sequencing project: providing services to taxonomists for standard genome sequencing and annotation.</title>
        <authorList>
            <consortium name="The Broad Institute Genomics Platform"/>
            <consortium name="The Broad Institute Genome Sequencing Center for Infectious Disease"/>
            <person name="Wu L."/>
            <person name="Ma J."/>
        </authorList>
    </citation>
    <scope>NUCLEOTIDE SEQUENCE [LARGE SCALE GENOMIC DNA]</scope>
    <source>
        <strain evidence="16">CGMCC 1.16225</strain>
    </source>
</reference>
<evidence type="ECO:0000256" key="5">
    <source>
        <dbReference type="ARBA" id="ARBA00019511"/>
    </source>
</evidence>
<dbReference type="InterPro" id="IPR050537">
    <property type="entry name" value="2-oxoacid_dehydrogenase"/>
</dbReference>
<evidence type="ECO:0000256" key="10">
    <source>
        <dbReference type="ARBA" id="ARBA00052761"/>
    </source>
</evidence>
<dbReference type="Gene3D" id="3.30.559.10">
    <property type="entry name" value="Chloramphenicol acetyltransferase-like domain"/>
    <property type="match status" value="1"/>
</dbReference>
<dbReference type="Proteomes" id="UP001597405">
    <property type="component" value="Unassembled WGS sequence"/>
</dbReference>
<sequence>MATEIRVPTLGESVTEATVGKWFKKVGDTIAADEPLLELETDKVTVEVPAAAAGTLGEITVKEGETVGVGALLGSITAGGAAAAPATKPQAVSQASSPDAASTGKQAAAETAKIAGDAGAVEPRSMPPAPAAAKLIAENNLAVDQLSGSGKRGQVLKGDVLDAISKGAPSQPAETPKAAPAPAPVAVRAPSSGDDASREERVRMTKLRQTIARRLKEAQSTAAMLTTFNEVDMSAVMALRTKYKDVFEKKHGVKLGFMGFFTKAVTHALKEIPSVNAEIDATDIIFKNYAHIGVAVGTEKGLVVPVVRNADQMSIAEIEKEIGRLGIAARDGKLSVADMQGGTFTISNGGVYGSLMSTPILNAPQSGILGMHKIQDRPVVVGGQIVIRPMMYLALSYDHRIVDGKEAVTFLVRVKESLEDPERLVLDL</sequence>
<keyword evidence="16" id="KW-1185">Reference proteome</keyword>
<dbReference type="InterPro" id="IPR004167">
    <property type="entry name" value="PSBD"/>
</dbReference>
<comment type="cofactor">
    <cofactor evidence="11">
        <name>(R)-lipoate</name>
        <dbReference type="ChEBI" id="CHEBI:83088"/>
    </cofactor>
    <text evidence="11">Binds 1 lipoyl cofactor covalently.</text>
</comment>
<gene>
    <name evidence="15" type="primary">odhB</name>
    <name evidence="15" type="ORF">ACFSOZ_05615</name>
</gene>
<proteinExistence type="inferred from homology"/>
<dbReference type="RefSeq" id="WP_379094533.1">
    <property type="nucleotide sequence ID" value="NZ_JBHUGZ010000002.1"/>
</dbReference>
<feature type="region of interest" description="Disordered" evidence="12">
    <location>
        <begin position="89"/>
        <end position="111"/>
    </location>
</feature>
<keyword evidence="6 11" id="KW-0816">Tricarboxylic acid cycle</keyword>
<protein>
    <recommendedName>
        <fullName evidence="5 11">Dihydrolipoyllysine-residue succinyltransferase component of 2-oxoglutarate dehydrogenase complex</fullName>
        <ecNumber evidence="4 11">2.3.1.61</ecNumber>
    </recommendedName>
    <alternativeName>
        <fullName evidence="11">2-oxoglutarate dehydrogenase complex component E2</fullName>
    </alternativeName>
</protein>
<evidence type="ECO:0000256" key="8">
    <source>
        <dbReference type="ARBA" id="ARBA00022823"/>
    </source>
</evidence>
<evidence type="ECO:0000256" key="9">
    <source>
        <dbReference type="ARBA" id="ARBA00023315"/>
    </source>
</evidence>
<dbReference type="PROSITE" id="PS51826">
    <property type="entry name" value="PSBD"/>
    <property type="match status" value="1"/>
</dbReference>
<dbReference type="SUPFAM" id="SSF51230">
    <property type="entry name" value="Single hybrid motif"/>
    <property type="match status" value="1"/>
</dbReference>
<feature type="compositionally biased region" description="Low complexity" evidence="12">
    <location>
        <begin position="172"/>
        <end position="190"/>
    </location>
</feature>
<organism evidence="15 16">
    <name type="scientific">Mesorhizobium newzealandense</name>
    <dbReference type="NCBI Taxonomy" id="1300302"/>
    <lineage>
        <taxon>Bacteria</taxon>
        <taxon>Pseudomonadati</taxon>
        <taxon>Pseudomonadota</taxon>
        <taxon>Alphaproteobacteria</taxon>
        <taxon>Hyphomicrobiales</taxon>
        <taxon>Phyllobacteriaceae</taxon>
        <taxon>Mesorhizobium</taxon>
    </lineage>
</organism>
<dbReference type="PROSITE" id="PS00189">
    <property type="entry name" value="LIPOYL"/>
    <property type="match status" value="1"/>
</dbReference>
<keyword evidence="9 11" id="KW-0012">Acyltransferase</keyword>
<dbReference type="NCBIfam" id="TIGR01347">
    <property type="entry name" value="sucB"/>
    <property type="match status" value="1"/>
</dbReference>
<dbReference type="EC" id="2.3.1.61" evidence="4 11"/>
<dbReference type="InterPro" id="IPR023213">
    <property type="entry name" value="CAT-like_dom_sf"/>
</dbReference>
<comment type="catalytic activity">
    <reaction evidence="10 11">
        <text>N(6)-[(R)-dihydrolipoyl]-L-lysyl-[protein] + succinyl-CoA = N(6)-[(R)-S(8)-succinyldihydrolipoyl]-L-lysyl-[protein] + CoA</text>
        <dbReference type="Rhea" id="RHEA:15213"/>
        <dbReference type="Rhea" id="RHEA-COMP:10475"/>
        <dbReference type="Rhea" id="RHEA-COMP:20092"/>
        <dbReference type="ChEBI" id="CHEBI:57287"/>
        <dbReference type="ChEBI" id="CHEBI:57292"/>
        <dbReference type="ChEBI" id="CHEBI:83100"/>
        <dbReference type="ChEBI" id="CHEBI:83120"/>
        <dbReference type="EC" id="2.3.1.61"/>
    </reaction>
</comment>
<dbReference type="SUPFAM" id="SSF47005">
    <property type="entry name" value="Peripheral subunit-binding domain of 2-oxo acid dehydrogenase complex"/>
    <property type="match status" value="1"/>
</dbReference>
<dbReference type="SUPFAM" id="SSF52777">
    <property type="entry name" value="CoA-dependent acyltransferases"/>
    <property type="match status" value="1"/>
</dbReference>
<evidence type="ECO:0000256" key="12">
    <source>
        <dbReference type="SAM" id="MobiDB-lite"/>
    </source>
</evidence>
<evidence type="ECO:0000256" key="3">
    <source>
        <dbReference type="ARBA" id="ARBA00007317"/>
    </source>
</evidence>
<dbReference type="EMBL" id="JBHUGZ010000002">
    <property type="protein sequence ID" value="MFD1982166.1"/>
    <property type="molecule type" value="Genomic_DNA"/>
</dbReference>
<name>A0ABW4U7M3_9HYPH</name>
<dbReference type="NCBIfam" id="NF004309">
    <property type="entry name" value="PRK05704.1"/>
    <property type="match status" value="1"/>
</dbReference>
<dbReference type="Gene3D" id="2.40.50.100">
    <property type="match status" value="1"/>
</dbReference>
<comment type="function">
    <text evidence="1 11">E2 component of the 2-oxoglutarate dehydrogenase (OGDH) complex which catalyzes the second step in the conversion of 2-oxoglutarate to succinyl-CoA and CO(2).</text>
</comment>
<dbReference type="PANTHER" id="PTHR43416">
    <property type="entry name" value="DIHYDROLIPOYLLYSINE-RESIDUE SUCCINYLTRANSFERASE COMPONENT OF 2-OXOGLUTARATE DEHYDROGENASE COMPLEX, MITOCHONDRIAL-RELATED"/>
    <property type="match status" value="1"/>
</dbReference>
<dbReference type="Pfam" id="PF02817">
    <property type="entry name" value="E3_binding"/>
    <property type="match status" value="1"/>
</dbReference>
<accession>A0ABW4U7M3</accession>
<feature type="compositionally biased region" description="Polar residues" evidence="12">
    <location>
        <begin position="92"/>
        <end position="105"/>
    </location>
</feature>
<dbReference type="InterPro" id="IPR001078">
    <property type="entry name" value="2-oxoacid_DH_actylTfrase"/>
</dbReference>
<evidence type="ECO:0000256" key="7">
    <source>
        <dbReference type="ARBA" id="ARBA00022679"/>
    </source>
</evidence>
<dbReference type="InterPro" id="IPR000089">
    <property type="entry name" value="Biotin_lipoyl"/>
</dbReference>
<dbReference type="PANTHER" id="PTHR43416:SF5">
    <property type="entry name" value="DIHYDROLIPOYLLYSINE-RESIDUE SUCCINYLTRANSFERASE COMPONENT OF 2-OXOGLUTARATE DEHYDROGENASE COMPLEX, MITOCHONDRIAL"/>
    <property type="match status" value="1"/>
</dbReference>
<evidence type="ECO:0000256" key="11">
    <source>
        <dbReference type="RuleBase" id="RU361138"/>
    </source>
</evidence>